<gene>
    <name evidence="4" type="primary">Vwde_0</name>
    <name evidence="4" type="ORF">ERIRUB_R13798</name>
</gene>
<feature type="non-terminal residue" evidence="4">
    <location>
        <position position="1"/>
    </location>
</feature>
<dbReference type="InterPro" id="IPR057774">
    <property type="entry name" value="D8C_UMOD/GP2/OIT3-like"/>
</dbReference>
<evidence type="ECO:0000256" key="2">
    <source>
        <dbReference type="ARBA" id="ARBA00023157"/>
    </source>
</evidence>
<keyword evidence="5" id="KW-1185">Reference proteome</keyword>
<comment type="caution">
    <text evidence="4">The sequence shown here is derived from an EMBL/GenBank/DDBJ whole genome shotgun (WGS) entry which is preliminary data.</text>
</comment>
<dbReference type="GO" id="GO:0009986">
    <property type="term" value="C:cell surface"/>
    <property type="evidence" value="ECO:0007669"/>
    <property type="project" value="TreeGrafter"/>
</dbReference>
<feature type="non-terminal residue" evidence="4">
    <location>
        <position position="167"/>
    </location>
</feature>
<sequence>APECWPGGHRVLRNPSGAPAPTPWSCRGCQLPLPGAAEGASSHSLELQRVPASLPGAAEGSSQHLVCDHSLPPAWYCLMLGQQPVEMPTRCVEMNKCGTQAPVWLSLWSKSLPAPGDSKRLTGCASWQVLGAARHCCLFRIPVSDCGAFFIYLLQPTPACMGYCAEG</sequence>
<name>A0A7K7GQR6_ERIRU</name>
<dbReference type="AlphaFoldDB" id="A0A7K7GQR6"/>
<feature type="domain" description="UMOD/GP2/OIT3-like D8C" evidence="3">
    <location>
        <begin position="76"/>
        <end position="165"/>
    </location>
</feature>
<evidence type="ECO:0000313" key="4">
    <source>
        <dbReference type="EMBL" id="NWY71805.1"/>
    </source>
</evidence>
<keyword evidence="1" id="KW-0732">Signal</keyword>
<dbReference type="Proteomes" id="UP000529965">
    <property type="component" value="Unassembled WGS sequence"/>
</dbReference>
<keyword evidence="2" id="KW-1015">Disulfide bond</keyword>
<evidence type="ECO:0000259" key="3">
    <source>
        <dbReference type="Pfam" id="PF23283"/>
    </source>
</evidence>
<evidence type="ECO:0000256" key="1">
    <source>
        <dbReference type="ARBA" id="ARBA00022729"/>
    </source>
</evidence>
<accession>A0A7K7GQR6</accession>
<dbReference type="PANTHER" id="PTHR14949">
    <property type="entry name" value="EGF-LIKE-DOMAIN, MULTIPLE 7, 8"/>
    <property type="match status" value="1"/>
</dbReference>
<evidence type="ECO:0000313" key="5">
    <source>
        <dbReference type="Proteomes" id="UP000529965"/>
    </source>
</evidence>
<dbReference type="PANTHER" id="PTHR14949:SF52">
    <property type="entry name" value="VON WILLEBRAND FACTOR D AND EGF DOMAIN-CONTAINING PROTEIN"/>
    <property type="match status" value="1"/>
</dbReference>
<protein>
    <submittedName>
        <fullName evidence="4">VWDE protein</fullName>
    </submittedName>
</protein>
<dbReference type="EMBL" id="VZSK01001735">
    <property type="protein sequence ID" value="NWY71805.1"/>
    <property type="molecule type" value="Genomic_DNA"/>
</dbReference>
<dbReference type="Pfam" id="PF23283">
    <property type="entry name" value="D8C_UMOD"/>
    <property type="match status" value="1"/>
</dbReference>
<proteinExistence type="predicted"/>
<organism evidence="4 5">
    <name type="scientific">Erithacus rubecula</name>
    <name type="common">European robin</name>
    <dbReference type="NCBI Taxonomy" id="37610"/>
    <lineage>
        <taxon>Eukaryota</taxon>
        <taxon>Metazoa</taxon>
        <taxon>Chordata</taxon>
        <taxon>Craniata</taxon>
        <taxon>Vertebrata</taxon>
        <taxon>Euteleostomi</taxon>
        <taxon>Archelosauria</taxon>
        <taxon>Archosauria</taxon>
        <taxon>Dinosauria</taxon>
        <taxon>Saurischia</taxon>
        <taxon>Theropoda</taxon>
        <taxon>Coelurosauria</taxon>
        <taxon>Aves</taxon>
        <taxon>Neognathae</taxon>
        <taxon>Neoaves</taxon>
        <taxon>Telluraves</taxon>
        <taxon>Australaves</taxon>
        <taxon>Passeriformes</taxon>
        <taxon>Turdidae</taxon>
        <taxon>Erithacus</taxon>
    </lineage>
</organism>
<reference evidence="4 5" key="1">
    <citation type="submission" date="2019-09" db="EMBL/GenBank/DDBJ databases">
        <title>Bird 10,000 Genomes (B10K) Project - Family phase.</title>
        <authorList>
            <person name="Zhang G."/>
        </authorList>
    </citation>
    <scope>NUCLEOTIDE SEQUENCE [LARGE SCALE GENOMIC DNA]</scope>
    <source>
        <strain evidence="4">OUT-0015</strain>
        <tissue evidence="4">Blood</tissue>
    </source>
</reference>
<dbReference type="InterPro" id="IPR050969">
    <property type="entry name" value="Dev_Signal_Modulators"/>
</dbReference>
<dbReference type="GO" id="GO:0005576">
    <property type="term" value="C:extracellular region"/>
    <property type="evidence" value="ECO:0007669"/>
    <property type="project" value="TreeGrafter"/>
</dbReference>
<dbReference type="GO" id="GO:0005102">
    <property type="term" value="F:signaling receptor binding"/>
    <property type="evidence" value="ECO:0007669"/>
    <property type="project" value="TreeGrafter"/>
</dbReference>